<reference evidence="8 9" key="1">
    <citation type="submission" date="2013-03" db="EMBL/GenBank/DDBJ databases">
        <title>The Genome Sequence of Exophiala aquamarina CBS 119918.</title>
        <authorList>
            <consortium name="The Broad Institute Genomics Platform"/>
            <person name="Cuomo C."/>
            <person name="de Hoog S."/>
            <person name="Gorbushina A."/>
            <person name="Walker B."/>
            <person name="Young S.K."/>
            <person name="Zeng Q."/>
            <person name="Gargeya S."/>
            <person name="Fitzgerald M."/>
            <person name="Haas B."/>
            <person name="Abouelleil A."/>
            <person name="Allen A.W."/>
            <person name="Alvarado L."/>
            <person name="Arachchi H.M."/>
            <person name="Berlin A.M."/>
            <person name="Chapman S.B."/>
            <person name="Gainer-Dewar J."/>
            <person name="Goldberg J."/>
            <person name="Griggs A."/>
            <person name="Gujja S."/>
            <person name="Hansen M."/>
            <person name="Howarth C."/>
            <person name="Imamovic A."/>
            <person name="Ireland A."/>
            <person name="Larimer J."/>
            <person name="McCowan C."/>
            <person name="Murphy C."/>
            <person name="Pearson M."/>
            <person name="Poon T.W."/>
            <person name="Priest M."/>
            <person name="Roberts A."/>
            <person name="Saif S."/>
            <person name="Shea T."/>
            <person name="Sisk P."/>
            <person name="Sykes S."/>
            <person name="Wortman J."/>
            <person name="Nusbaum C."/>
            <person name="Birren B."/>
        </authorList>
    </citation>
    <scope>NUCLEOTIDE SEQUENCE [LARGE SCALE GENOMIC DNA]</scope>
    <source>
        <strain evidence="8 9">CBS 119918</strain>
    </source>
</reference>
<name>A0A072NYT6_9EURO</name>
<dbReference type="PROSITE" id="PS51704">
    <property type="entry name" value="GP_PDE"/>
    <property type="match status" value="1"/>
</dbReference>
<dbReference type="PANTHER" id="PTHR22958">
    <property type="entry name" value="GLYCEROPHOSPHORYL DIESTER PHOSPHODIESTERASE"/>
    <property type="match status" value="1"/>
</dbReference>
<dbReference type="OrthoDB" id="197419at2759"/>
<evidence type="ECO:0000259" key="7">
    <source>
        <dbReference type="PROSITE" id="PS51704"/>
    </source>
</evidence>
<evidence type="ECO:0000256" key="1">
    <source>
        <dbReference type="ARBA" id="ARBA00022737"/>
    </source>
</evidence>
<dbReference type="InterPro" id="IPR017946">
    <property type="entry name" value="PLC-like_Pdiesterase_TIM-brl"/>
</dbReference>
<evidence type="ECO:0000313" key="8">
    <source>
        <dbReference type="EMBL" id="KEF53039.1"/>
    </source>
</evidence>
<feature type="region of interest" description="Disordered" evidence="5">
    <location>
        <begin position="594"/>
        <end position="623"/>
    </location>
</feature>
<dbReference type="InterPro" id="IPR051578">
    <property type="entry name" value="GDPD"/>
</dbReference>
<dbReference type="InterPro" id="IPR057506">
    <property type="entry name" value="C2_GPCPD1"/>
</dbReference>
<feature type="repeat" description="ANK" evidence="4">
    <location>
        <begin position="533"/>
        <end position="565"/>
    </location>
</feature>
<dbReference type="Pfam" id="PF03105">
    <property type="entry name" value="SPX"/>
    <property type="match status" value="2"/>
</dbReference>
<sequence length="1272" mass="139280">MKFGRNLPRNQVPEWASSYINYKALKKLIKASAEGLKQDGNLDLAGFFYSLDRNLEDVDHFYNKKYQDFSRRLKLLEDRYSPSLQAAAQLEEDEREDLLAALLELRAQLRNLQWYGEVNRRGFIKITKKLDKRIPEAHAQKKYLELRVDPSAFATNTQLSSSLSKINDWISVLGEVAALTSNEDRASISSASLKHTTSRPSLHVSPEQTAKIEAGIRQNDTGYLEQLIKGFRTKPESDISEHSIQQFLKLLLQRAISARSRVSTALLLREIVFLDDADDINGRNAIHRLVVSIGRKQSNIDQEPSLQLLPNAETELTNFIVPATPPVVPFKRSVPHENQRAQILTRDDESISFLAFVLNSLQTSQRAGLMARDGSGRTPLHYAAEYGIRVMCEVIIERLKYWKLFNVDGGIDGPLWQDNDGWAPLHLSVIGGHPLTTQALLDAEQAMAPEFSRSTVRRNSPKSSAVLALAVKANFIDIVGLLVKAGVDINYQDEHGDSALHLAARFGHVECAKILLAGSDIQKANTELCEKTYSWTPLFIACVDGHLPVVEVLIEASADLERLDSSGWTAKEHAALRGHVNIAKLLCDVLHEPEQDPDSITSTSPPVSSSLSERKSNDIATPTSAVKMSEPVKSFGHRYLTDKSMILVSLGTMDTRKSIRPVNLDRIPLANAHSTQLDTALSIVVSAKSAEGEAEVIDLPVQDNLSTEPIVFHAADPSKVKLFFDLIPTYSGSKERVVGRGVALLSTIKPNIGTKRMLLQGDVTIPIVAANDLEVIGSVTFNFLVITPFHHPNMSITENQTYWKSMTSTMVIGHRGLGKNLAAGRRSLQLGENTIQSFIAAANLGASYVEFDVQLTKDHVPVIYHDFLVSETGVDAPVHTLTLEQFLHVNEMRTPRHSRPASPVLFENPKVSTLKGGDPRASRLRSMSVGGGDNNEPLEMQERMKHTRDFKKKGFKGNSRGNHIQAPFATLEEMFRKVPSNVGFNIEMKYPMLSESEDEEMDTYAVELNSFVDTVLTKVYDLGKGRNIIFSSFNPDICLLLSFKQPSIPVLFLTDAGTSPVGDVRATSLQEAIRFASRWNLLGIVSAADPLVCAPRLVRVVKESGLVCVSYGALNNDSSKVKLQVKQGIDAVIVDSVLAIRRGLTGSKAGSAKETAAGTAGKSYLSSAVDNTRSSASLAERLSGSTESLEIPAALPKTTMEPDEIAAGDGVGSVISESESLSATSTGDSEVRVEDGGVTTATPSAALSVPGLTKEARVEVKKTPPRQINRAA</sequence>
<proteinExistence type="predicted"/>
<organism evidence="8 9">
    <name type="scientific">Exophiala aquamarina CBS 119918</name>
    <dbReference type="NCBI Taxonomy" id="1182545"/>
    <lineage>
        <taxon>Eukaryota</taxon>
        <taxon>Fungi</taxon>
        <taxon>Dikarya</taxon>
        <taxon>Ascomycota</taxon>
        <taxon>Pezizomycotina</taxon>
        <taxon>Eurotiomycetes</taxon>
        <taxon>Chaetothyriomycetidae</taxon>
        <taxon>Chaetothyriales</taxon>
        <taxon>Herpotrichiellaceae</taxon>
        <taxon>Exophiala</taxon>
    </lineage>
</organism>
<evidence type="ECO:0000256" key="3">
    <source>
        <dbReference type="ARBA" id="ARBA00023043"/>
    </source>
</evidence>
<dbReference type="InterPro" id="IPR030395">
    <property type="entry name" value="GP_PDE_dom"/>
</dbReference>
<dbReference type="SUPFAM" id="SSF48403">
    <property type="entry name" value="Ankyrin repeat"/>
    <property type="match status" value="1"/>
</dbReference>
<evidence type="ECO:0000256" key="5">
    <source>
        <dbReference type="SAM" id="MobiDB-lite"/>
    </source>
</evidence>
<dbReference type="GO" id="GO:0047389">
    <property type="term" value="F:glycerophosphocholine phosphodiesterase activity"/>
    <property type="evidence" value="ECO:0007669"/>
    <property type="project" value="TreeGrafter"/>
</dbReference>
<keyword evidence="1" id="KW-0677">Repeat</keyword>
<dbReference type="Proteomes" id="UP000027920">
    <property type="component" value="Unassembled WGS sequence"/>
</dbReference>
<dbReference type="InterPro" id="IPR004331">
    <property type="entry name" value="SPX_dom"/>
</dbReference>
<dbReference type="PROSITE" id="PS50088">
    <property type="entry name" value="ANK_REPEAT"/>
    <property type="match status" value="3"/>
</dbReference>
<feature type="domain" description="GP-PDE" evidence="7">
    <location>
        <begin position="809"/>
        <end position="1144"/>
    </location>
</feature>
<dbReference type="Gene3D" id="1.25.40.20">
    <property type="entry name" value="Ankyrin repeat-containing domain"/>
    <property type="match status" value="3"/>
</dbReference>
<protein>
    <recommendedName>
        <fullName evidence="10">Glycerophosphocholine phosphodiesterase Gde1</fullName>
    </recommendedName>
</protein>
<evidence type="ECO:0000313" key="9">
    <source>
        <dbReference type="Proteomes" id="UP000027920"/>
    </source>
</evidence>
<feature type="region of interest" description="Disordered" evidence="5">
    <location>
        <begin position="1216"/>
        <end position="1272"/>
    </location>
</feature>
<dbReference type="InterPro" id="IPR036770">
    <property type="entry name" value="Ankyrin_rpt-contain_sf"/>
</dbReference>
<dbReference type="SMART" id="SM00248">
    <property type="entry name" value="ANK"/>
    <property type="match status" value="6"/>
</dbReference>
<gene>
    <name evidence="8" type="ORF">A1O9_10947</name>
</gene>
<dbReference type="PROSITE" id="PS50297">
    <property type="entry name" value="ANK_REP_REGION"/>
    <property type="match status" value="2"/>
</dbReference>
<dbReference type="GeneID" id="25285848"/>
<dbReference type="InterPro" id="IPR002110">
    <property type="entry name" value="Ankyrin_rpt"/>
</dbReference>
<feature type="domain" description="SPX" evidence="6">
    <location>
        <begin position="1"/>
        <end position="144"/>
    </location>
</feature>
<dbReference type="Gene3D" id="3.20.20.190">
    <property type="entry name" value="Phosphatidylinositol (PI) phosphodiesterase"/>
    <property type="match status" value="1"/>
</dbReference>
<feature type="repeat" description="ANK" evidence="4">
    <location>
        <begin position="462"/>
        <end position="494"/>
    </location>
</feature>
<feature type="compositionally biased region" description="Polar residues" evidence="5">
    <location>
        <begin position="1216"/>
        <end position="1228"/>
    </location>
</feature>
<dbReference type="STRING" id="1182545.A0A072NYT6"/>
<keyword evidence="9" id="KW-1185">Reference proteome</keyword>
<dbReference type="HOGENOM" id="CLU_005444_1_0_1"/>
<dbReference type="Pfam" id="PF25329">
    <property type="entry name" value="C2_GDE1"/>
    <property type="match status" value="1"/>
</dbReference>
<dbReference type="RefSeq" id="XP_013255629.1">
    <property type="nucleotide sequence ID" value="XM_013400175.1"/>
</dbReference>
<keyword evidence="3 4" id="KW-0040">ANK repeat</keyword>
<feature type="region of interest" description="Disordered" evidence="5">
    <location>
        <begin position="894"/>
        <end position="937"/>
    </location>
</feature>
<keyword evidence="2" id="KW-0378">Hydrolase</keyword>
<dbReference type="VEuPathDB" id="FungiDB:A1O9_10947"/>
<dbReference type="PROSITE" id="PS51382">
    <property type="entry name" value="SPX"/>
    <property type="match status" value="1"/>
</dbReference>
<evidence type="ECO:0008006" key="10">
    <source>
        <dbReference type="Google" id="ProtNLM"/>
    </source>
</evidence>
<feature type="compositionally biased region" description="Low complexity" evidence="5">
    <location>
        <begin position="599"/>
        <end position="611"/>
    </location>
</feature>
<dbReference type="Pfam" id="PF03009">
    <property type="entry name" value="GDPD"/>
    <property type="match status" value="1"/>
</dbReference>
<evidence type="ECO:0000259" key="6">
    <source>
        <dbReference type="PROSITE" id="PS51382"/>
    </source>
</evidence>
<dbReference type="AlphaFoldDB" id="A0A072NYT6"/>
<feature type="repeat" description="ANK" evidence="4">
    <location>
        <begin position="495"/>
        <end position="516"/>
    </location>
</feature>
<dbReference type="Pfam" id="PF12796">
    <property type="entry name" value="Ank_2"/>
    <property type="match status" value="2"/>
</dbReference>
<comment type="caution">
    <text evidence="8">The sequence shown here is derived from an EMBL/GenBank/DDBJ whole genome shotgun (WGS) entry which is preliminary data.</text>
</comment>
<dbReference type="GO" id="GO:0046475">
    <property type="term" value="P:glycerophospholipid catabolic process"/>
    <property type="evidence" value="ECO:0007669"/>
    <property type="project" value="TreeGrafter"/>
</dbReference>
<dbReference type="CDD" id="cd08606">
    <property type="entry name" value="GDPD_YPL110cp_fungi"/>
    <property type="match status" value="1"/>
</dbReference>
<evidence type="ECO:0000256" key="2">
    <source>
        <dbReference type="ARBA" id="ARBA00022801"/>
    </source>
</evidence>
<dbReference type="CDD" id="cd14484">
    <property type="entry name" value="SPX_GDE1_like"/>
    <property type="match status" value="1"/>
</dbReference>
<dbReference type="PANTHER" id="PTHR22958:SF1">
    <property type="entry name" value="GLYCEROPHOSPHOCHOLINE PHOSPHODIESTERASE GPCPD1"/>
    <property type="match status" value="1"/>
</dbReference>
<accession>A0A072NYT6</accession>
<dbReference type="EMBL" id="AMGV01000015">
    <property type="protein sequence ID" value="KEF53039.1"/>
    <property type="molecule type" value="Genomic_DNA"/>
</dbReference>
<dbReference type="SUPFAM" id="SSF51695">
    <property type="entry name" value="PLC-like phosphodiesterases"/>
    <property type="match status" value="1"/>
</dbReference>
<evidence type="ECO:0000256" key="4">
    <source>
        <dbReference type="PROSITE-ProRule" id="PRU00023"/>
    </source>
</evidence>